<accession>A0A8S4MWJ7</accession>
<organism evidence="2 3">
    <name type="scientific">Owenia fusiformis</name>
    <name type="common">Polychaete worm</name>
    <dbReference type="NCBI Taxonomy" id="6347"/>
    <lineage>
        <taxon>Eukaryota</taxon>
        <taxon>Metazoa</taxon>
        <taxon>Spiralia</taxon>
        <taxon>Lophotrochozoa</taxon>
        <taxon>Annelida</taxon>
        <taxon>Polychaeta</taxon>
        <taxon>Sedentaria</taxon>
        <taxon>Canalipalpata</taxon>
        <taxon>Sabellida</taxon>
        <taxon>Oweniida</taxon>
        <taxon>Oweniidae</taxon>
        <taxon>Owenia</taxon>
    </lineage>
</organism>
<protein>
    <submittedName>
        <fullName evidence="2">Uncharacterized protein</fullName>
    </submittedName>
</protein>
<dbReference type="Proteomes" id="UP000749559">
    <property type="component" value="Unassembled WGS sequence"/>
</dbReference>
<feature type="non-terminal residue" evidence="2">
    <location>
        <position position="244"/>
    </location>
</feature>
<comment type="caution">
    <text evidence="2">The sequence shown here is derived from an EMBL/GenBank/DDBJ whole genome shotgun (WGS) entry which is preliminary data.</text>
</comment>
<name>A0A8S4MWJ7_OWEFU</name>
<sequence length="244" mass="26879">MDNTVTMDVPPPYMMDIEESVQFFLQKIDCEPKDDIVESLGDEFDEGLLCETRETLLEAAQAKWQTEVGNKSIDLGLKLRRGPDKLKAICRDIYELYKYCADVDSSPFPRSVLNASTISAIETFVKKDTVNDDNGTDAVKTIASLGVSGLKEHYIILVNKIKELEIAFAELKNQKVVVTCTVCKHECLLSNKPNNENAAAQIDVGLKPRASCESDISIQKPSVVSSSDTNSPGSNNRQLSVKTA</sequence>
<reference evidence="2" key="1">
    <citation type="submission" date="2022-03" db="EMBL/GenBank/DDBJ databases">
        <authorList>
            <person name="Martin C."/>
        </authorList>
    </citation>
    <scope>NUCLEOTIDE SEQUENCE</scope>
</reference>
<gene>
    <name evidence="2" type="ORF">OFUS_LOCUS787</name>
</gene>
<evidence type="ECO:0000256" key="1">
    <source>
        <dbReference type="SAM" id="MobiDB-lite"/>
    </source>
</evidence>
<dbReference type="AlphaFoldDB" id="A0A8S4MWJ7"/>
<dbReference type="EMBL" id="CAIIXF020000001">
    <property type="protein sequence ID" value="CAH1773148.1"/>
    <property type="molecule type" value="Genomic_DNA"/>
</dbReference>
<evidence type="ECO:0000313" key="3">
    <source>
        <dbReference type="Proteomes" id="UP000749559"/>
    </source>
</evidence>
<keyword evidence="3" id="KW-1185">Reference proteome</keyword>
<feature type="region of interest" description="Disordered" evidence="1">
    <location>
        <begin position="219"/>
        <end position="244"/>
    </location>
</feature>
<evidence type="ECO:0000313" key="2">
    <source>
        <dbReference type="EMBL" id="CAH1773148.1"/>
    </source>
</evidence>
<proteinExistence type="predicted"/>